<name>A0A246HIM7_STEMA</name>
<evidence type="ECO:0000256" key="1">
    <source>
        <dbReference type="SAM" id="MobiDB-lite"/>
    </source>
</evidence>
<feature type="chain" id="PRO_5013190600" description="DUF3106 domain-containing protein" evidence="2">
    <location>
        <begin position="22"/>
        <end position="142"/>
    </location>
</feature>
<gene>
    <name evidence="3" type="ORF">CEE60_16960</name>
</gene>
<evidence type="ECO:0000313" key="3">
    <source>
        <dbReference type="EMBL" id="OWQ50399.1"/>
    </source>
</evidence>
<proteinExistence type="predicted"/>
<reference evidence="3 4" key="1">
    <citation type="submission" date="2017-06" db="EMBL/GenBank/DDBJ databases">
        <authorList>
            <person name="Kim H.J."/>
            <person name="Triplett B.A."/>
        </authorList>
    </citation>
    <scope>NUCLEOTIDE SEQUENCE [LARGE SCALE GENOMIC DNA]</scope>
    <source>
        <strain evidence="3 4">13146</strain>
    </source>
</reference>
<sequence length="142" mass="16591">MMKLRLSLGLLLLTLSATGWAQTAPLPDWDALSPQQREALIAPVRDRWNDAPAPQRERMLQHGQRWLTMTPEQRAQAHRGRHRFENMTPEQREQARALFGQMRSMSPEQRQDLRDRWARMTPDERKAWLKANPAPTAPPPKR</sequence>
<evidence type="ECO:0000313" key="4">
    <source>
        <dbReference type="Proteomes" id="UP000198157"/>
    </source>
</evidence>
<comment type="caution">
    <text evidence="3">The sequence shown here is derived from an EMBL/GenBank/DDBJ whole genome shotgun (WGS) entry which is preliminary data.</text>
</comment>
<feature type="compositionally biased region" description="Basic and acidic residues" evidence="1">
    <location>
        <begin position="109"/>
        <end position="127"/>
    </location>
</feature>
<organism evidence="3 4">
    <name type="scientific">Stenotrophomonas maltophilia</name>
    <name type="common">Pseudomonas maltophilia</name>
    <name type="synonym">Xanthomonas maltophilia</name>
    <dbReference type="NCBI Taxonomy" id="40324"/>
    <lineage>
        <taxon>Bacteria</taxon>
        <taxon>Pseudomonadati</taxon>
        <taxon>Pseudomonadota</taxon>
        <taxon>Gammaproteobacteria</taxon>
        <taxon>Lysobacterales</taxon>
        <taxon>Lysobacteraceae</taxon>
        <taxon>Stenotrophomonas</taxon>
        <taxon>Stenotrophomonas maltophilia group</taxon>
    </lineage>
</organism>
<dbReference type="OrthoDB" id="5797406at2"/>
<protein>
    <recommendedName>
        <fullName evidence="5">DUF3106 domain-containing protein</fullName>
    </recommendedName>
</protein>
<dbReference type="Pfam" id="PF11304">
    <property type="entry name" value="DUF3106"/>
    <property type="match status" value="1"/>
</dbReference>
<evidence type="ECO:0008006" key="5">
    <source>
        <dbReference type="Google" id="ProtNLM"/>
    </source>
</evidence>
<accession>A0A246HIM7</accession>
<dbReference type="EMBL" id="NIVS01000052">
    <property type="protein sequence ID" value="OWQ50399.1"/>
    <property type="molecule type" value="Genomic_DNA"/>
</dbReference>
<dbReference type="InterPro" id="IPR021455">
    <property type="entry name" value="DUF3106"/>
</dbReference>
<feature type="signal peptide" evidence="2">
    <location>
        <begin position="1"/>
        <end position="21"/>
    </location>
</feature>
<evidence type="ECO:0000256" key="2">
    <source>
        <dbReference type="SAM" id="SignalP"/>
    </source>
</evidence>
<feature type="region of interest" description="Disordered" evidence="1">
    <location>
        <begin position="99"/>
        <end position="142"/>
    </location>
</feature>
<dbReference type="Proteomes" id="UP000198157">
    <property type="component" value="Unassembled WGS sequence"/>
</dbReference>
<keyword evidence="2" id="KW-0732">Signal</keyword>
<dbReference type="AlphaFoldDB" id="A0A246HIM7"/>